<accession>A0A0D0D2S2</accession>
<evidence type="ECO:0000313" key="1">
    <source>
        <dbReference type="EMBL" id="KIK77831.1"/>
    </source>
</evidence>
<dbReference type="EMBL" id="KN826817">
    <property type="protein sequence ID" value="KIK77831.1"/>
    <property type="molecule type" value="Genomic_DNA"/>
</dbReference>
<dbReference type="AlphaFoldDB" id="A0A0D0D2S2"/>
<proteinExistence type="predicted"/>
<dbReference type="InterPro" id="IPR041078">
    <property type="entry name" value="Plavaka"/>
</dbReference>
<sequence>MATDTRRWHNFMSANWAWKQADAIAEDQETHGSAFVPIILGSDKTTVLVATGQNDYYPLYMSIGNVHDNIQRAHHNALVLIGFLAMPKTTKQHVNTTAFCQFQRQLFHSSLSMTMKSRFCCPALFVIGVQSHTIQSLVTQK</sequence>
<dbReference type="Pfam" id="PF18759">
    <property type="entry name" value="Plavaka"/>
    <property type="match status" value="1"/>
</dbReference>
<reference evidence="2" key="2">
    <citation type="submission" date="2015-01" db="EMBL/GenBank/DDBJ databases">
        <title>Evolutionary Origins and Diversification of the Mycorrhizal Mutualists.</title>
        <authorList>
            <consortium name="DOE Joint Genome Institute"/>
            <consortium name="Mycorrhizal Genomics Consortium"/>
            <person name="Kohler A."/>
            <person name="Kuo A."/>
            <person name="Nagy L.G."/>
            <person name="Floudas D."/>
            <person name="Copeland A."/>
            <person name="Barry K.W."/>
            <person name="Cichocki N."/>
            <person name="Veneault-Fourrey C."/>
            <person name="LaButti K."/>
            <person name="Lindquist E.A."/>
            <person name="Lipzen A."/>
            <person name="Lundell T."/>
            <person name="Morin E."/>
            <person name="Murat C."/>
            <person name="Riley R."/>
            <person name="Ohm R."/>
            <person name="Sun H."/>
            <person name="Tunlid A."/>
            <person name="Henrissat B."/>
            <person name="Grigoriev I.V."/>
            <person name="Hibbett D.S."/>
            <person name="Martin F."/>
        </authorList>
    </citation>
    <scope>NUCLEOTIDE SEQUENCE [LARGE SCALE GENOMIC DNA]</scope>
    <source>
        <strain evidence="2">Ve08.2h10</strain>
    </source>
</reference>
<dbReference type="STRING" id="930991.A0A0D0D2S2"/>
<dbReference type="Proteomes" id="UP000054538">
    <property type="component" value="Unassembled WGS sequence"/>
</dbReference>
<name>A0A0D0D2S2_9AGAM</name>
<keyword evidence="2" id="KW-1185">Reference proteome</keyword>
<protein>
    <submittedName>
        <fullName evidence="1">Uncharacterized protein</fullName>
    </submittedName>
</protein>
<evidence type="ECO:0000313" key="2">
    <source>
        <dbReference type="Proteomes" id="UP000054538"/>
    </source>
</evidence>
<gene>
    <name evidence="1" type="ORF">PAXRUDRAFT_775789</name>
</gene>
<dbReference type="OrthoDB" id="3199698at2759"/>
<dbReference type="HOGENOM" id="CLU_1825900_0_0_1"/>
<organism evidence="1 2">
    <name type="scientific">Paxillus rubicundulus Ve08.2h10</name>
    <dbReference type="NCBI Taxonomy" id="930991"/>
    <lineage>
        <taxon>Eukaryota</taxon>
        <taxon>Fungi</taxon>
        <taxon>Dikarya</taxon>
        <taxon>Basidiomycota</taxon>
        <taxon>Agaricomycotina</taxon>
        <taxon>Agaricomycetes</taxon>
        <taxon>Agaricomycetidae</taxon>
        <taxon>Boletales</taxon>
        <taxon>Paxilineae</taxon>
        <taxon>Paxillaceae</taxon>
        <taxon>Paxillus</taxon>
    </lineage>
</organism>
<dbReference type="InParanoid" id="A0A0D0D2S2"/>
<reference evidence="1 2" key="1">
    <citation type="submission" date="2014-04" db="EMBL/GenBank/DDBJ databases">
        <authorList>
            <consortium name="DOE Joint Genome Institute"/>
            <person name="Kuo A."/>
            <person name="Kohler A."/>
            <person name="Jargeat P."/>
            <person name="Nagy L.G."/>
            <person name="Floudas D."/>
            <person name="Copeland A."/>
            <person name="Barry K.W."/>
            <person name="Cichocki N."/>
            <person name="Veneault-Fourrey C."/>
            <person name="LaButti K."/>
            <person name="Lindquist E.A."/>
            <person name="Lipzen A."/>
            <person name="Lundell T."/>
            <person name="Morin E."/>
            <person name="Murat C."/>
            <person name="Sun H."/>
            <person name="Tunlid A."/>
            <person name="Henrissat B."/>
            <person name="Grigoriev I.V."/>
            <person name="Hibbett D.S."/>
            <person name="Martin F."/>
            <person name="Nordberg H.P."/>
            <person name="Cantor M.N."/>
            <person name="Hua S.X."/>
        </authorList>
    </citation>
    <scope>NUCLEOTIDE SEQUENCE [LARGE SCALE GENOMIC DNA]</scope>
    <source>
        <strain evidence="1 2">Ve08.2h10</strain>
    </source>
</reference>